<feature type="repeat" description="TPR" evidence="1">
    <location>
        <begin position="78"/>
        <end position="111"/>
    </location>
</feature>
<keyword evidence="2" id="KW-0175">Coiled coil</keyword>
<evidence type="ECO:0000256" key="1">
    <source>
        <dbReference type="PROSITE-ProRule" id="PRU00339"/>
    </source>
</evidence>
<keyword evidence="1" id="KW-0802">TPR repeat</keyword>
<sequence length="547" mass="63895">MSTLDTADRLMENRPDSALSLLSGLKDSVQDGSKSVRMRYELMKTEAEDKCYITHTSDSTMLAVTNYFNHHGNQLQRMKAYYLLGRVYSDMQFTGDAIDSYKKALYMEGKDDSLTYTVRARASNWIGQTLMYQRMYKKAYGYFLRSYCFSRKTGIVTIEIYLLRDIGRCLSALDEKEKGLDYFRRSAWLAKKTGNDRIFKVVMAELAYNYMDLKDYKKAKQALDVSYYDEDSVYDHACLARYYYETGKMDSAAVYYRKSLNRDNIPVCLDASLKLFAISTKQGHQDEANVYLYQSMNCADSLNMNTIRQNQNLIRTLERKLEHERQLNFAARMRDNVIFLMILCFVVFAFLGIYYVKVRKAKSRIQQEKMRQLFSDLQSESQRTIAKNEKRIRELVKEISSLNLQISDTRKLMLQTEKETLISENSTIKSEYKLRSLRIREFRDSEIYRSFHSPDFHPNDADYLALELVENQAFGNCIDKIRRTSHGINKNDIRICILLKADLSLKTIAVYMGYELNTLSMARARLYSKLFNAKGTSSQLDELIRNL</sequence>
<evidence type="ECO:0000256" key="2">
    <source>
        <dbReference type="SAM" id="Coils"/>
    </source>
</evidence>
<dbReference type="Proteomes" id="UP001204015">
    <property type="component" value="Unassembled WGS sequence"/>
</dbReference>
<feature type="transmembrane region" description="Helical" evidence="3">
    <location>
        <begin position="337"/>
        <end position="356"/>
    </location>
</feature>
<evidence type="ECO:0008006" key="6">
    <source>
        <dbReference type="Google" id="ProtNLM"/>
    </source>
</evidence>
<proteinExistence type="predicted"/>
<dbReference type="SUPFAM" id="SSF48452">
    <property type="entry name" value="TPR-like"/>
    <property type="match status" value="1"/>
</dbReference>
<evidence type="ECO:0000313" key="5">
    <source>
        <dbReference type="Proteomes" id="UP001204015"/>
    </source>
</evidence>
<evidence type="ECO:0000313" key="4">
    <source>
        <dbReference type="EMBL" id="MCO6026420.1"/>
    </source>
</evidence>
<protein>
    <recommendedName>
        <fullName evidence="6">Tetratricopeptide repeat protein</fullName>
    </recommendedName>
</protein>
<accession>A0ABT1C0C7</accession>
<name>A0ABT1C0C7_9BACT</name>
<dbReference type="PROSITE" id="PS50005">
    <property type="entry name" value="TPR"/>
    <property type="match status" value="1"/>
</dbReference>
<dbReference type="SMART" id="SM00028">
    <property type="entry name" value="TPR"/>
    <property type="match status" value="3"/>
</dbReference>
<comment type="caution">
    <text evidence="4">The sequence shown here is derived from an EMBL/GenBank/DDBJ whole genome shotgun (WGS) entry which is preliminary data.</text>
</comment>
<evidence type="ECO:0000256" key="3">
    <source>
        <dbReference type="SAM" id="Phobius"/>
    </source>
</evidence>
<dbReference type="RefSeq" id="WP_252761775.1">
    <property type="nucleotide sequence ID" value="NZ_JAMXLY010000057.1"/>
</dbReference>
<keyword evidence="3" id="KW-0812">Transmembrane</keyword>
<dbReference type="InterPro" id="IPR011990">
    <property type="entry name" value="TPR-like_helical_dom_sf"/>
</dbReference>
<organism evidence="4 5">
    <name type="scientific">Segatella cerevisiae</name>
    <dbReference type="NCBI Taxonomy" id="2053716"/>
    <lineage>
        <taxon>Bacteria</taxon>
        <taxon>Pseudomonadati</taxon>
        <taxon>Bacteroidota</taxon>
        <taxon>Bacteroidia</taxon>
        <taxon>Bacteroidales</taxon>
        <taxon>Prevotellaceae</taxon>
        <taxon>Segatella</taxon>
    </lineage>
</organism>
<dbReference type="Gene3D" id="1.25.40.10">
    <property type="entry name" value="Tetratricopeptide repeat domain"/>
    <property type="match status" value="1"/>
</dbReference>
<dbReference type="InterPro" id="IPR019734">
    <property type="entry name" value="TPR_rpt"/>
</dbReference>
<dbReference type="Pfam" id="PF13181">
    <property type="entry name" value="TPR_8"/>
    <property type="match status" value="1"/>
</dbReference>
<dbReference type="EMBL" id="JAMXLY010000057">
    <property type="protein sequence ID" value="MCO6026420.1"/>
    <property type="molecule type" value="Genomic_DNA"/>
</dbReference>
<gene>
    <name evidence="4" type="ORF">NG821_11330</name>
</gene>
<keyword evidence="3" id="KW-0472">Membrane</keyword>
<keyword evidence="3" id="KW-1133">Transmembrane helix</keyword>
<keyword evidence="5" id="KW-1185">Reference proteome</keyword>
<feature type="coiled-coil region" evidence="2">
    <location>
        <begin position="385"/>
        <end position="412"/>
    </location>
</feature>
<reference evidence="4 5" key="1">
    <citation type="submission" date="2022-06" db="EMBL/GenBank/DDBJ databases">
        <title>A taxonomic note on the genus Prevotella: Description of four novel genera and emended description of the genera Hallella and Xylanibacter.</title>
        <authorList>
            <person name="Hitch T.C.A."/>
        </authorList>
    </citation>
    <scope>NUCLEOTIDE SEQUENCE [LARGE SCALE GENOMIC DNA]</scope>
    <source>
        <strain evidence="4 5">DSM 100619</strain>
    </source>
</reference>